<dbReference type="EMBL" id="BRXY01000195">
    <property type="protein sequence ID" value="GMH76302.1"/>
    <property type="molecule type" value="Genomic_DNA"/>
</dbReference>
<dbReference type="OrthoDB" id="48263at2759"/>
<name>A0A9W7AQ50_9STRA</name>
<dbReference type="Proteomes" id="UP001165085">
    <property type="component" value="Unassembled WGS sequence"/>
</dbReference>
<proteinExistence type="predicted"/>
<evidence type="ECO:0000313" key="3">
    <source>
        <dbReference type="Proteomes" id="UP001165085"/>
    </source>
</evidence>
<organism evidence="2 3">
    <name type="scientific">Triparma strigata</name>
    <dbReference type="NCBI Taxonomy" id="1606541"/>
    <lineage>
        <taxon>Eukaryota</taxon>
        <taxon>Sar</taxon>
        <taxon>Stramenopiles</taxon>
        <taxon>Ochrophyta</taxon>
        <taxon>Bolidophyceae</taxon>
        <taxon>Parmales</taxon>
        <taxon>Triparmaceae</taxon>
        <taxon>Triparma</taxon>
    </lineage>
</organism>
<gene>
    <name evidence="2" type="ORF">TrST_g9514</name>
</gene>
<reference evidence="3" key="1">
    <citation type="journal article" date="2023" name="Commun. Biol.">
        <title>Genome analysis of Parmales, the sister group of diatoms, reveals the evolutionary specialization of diatoms from phago-mixotrophs to photoautotrophs.</title>
        <authorList>
            <person name="Ban H."/>
            <person name="Sato S."/>
            <person name="Yoshikawa S."/>
            <person name="Yamada K."/>
            <person name="Nakamura Y."/>
            <person name="Ichinomiya M."/>
            <person name="Sato N."/>
            <person name="Blanc-Mathieu R."/>
            <person name="Endo H."/>
            <person name="Kuwata A."/>
            <person name="Ogata H."/>
        </authorList>
    </citation>
    <scope>NUCLEOTIDE SEQUENCE [LARGE SCALE GENOMIC DNA]</scope>
    <source>
        <strain evidence="3">NIES 3701</strain>
    </source>
</reference>
<feature type="compositionally biased region" description="Acidic residues" evidence="1">
    <location>
        <begin position="104"/>
        <end position="119"/>
    </location>
</feature>
<evidence type="ECO:0000313" key="2">
    <source>
        <dbReference type="EMBL" id="GMH76302.1"/>
    </source>
</evidence>
<keyword evidence="3" id="KW-1185">Reference proteome</keyword>
<sequence length="119" mass="13617">MFCTRLQSSASLFIKGGRRACRSFATTKIPRHYLHLAPDGDAWINGEMYAAKHLNPNYVVSLPLRKPFDVDEDFTELDRRRTYDGKALPSEFAEFIWRDHGGDNGDDDDDDDDDDDSTK</sequence>
<feature type="region of interest" description="Disordered" evidence="1">
    <location>
        <begin position="97"/>
        <end position="119"/>
    </location>
</feature>
<accession>A0A9W7AQ50</accession>
<comment type="caution">
    <text evidence="2">The sequence shown here is derived from an EMBL/GenBank/DDBJ whole genome shotgun (WGS) entry which is preliminary data.</text>
</comment>
<dbReference type="AlphaFoldDB" id="A0A9W7AQ50"/>
<evidence type="ECO:0000256" key="1">
    <source>
        <dbReference type="SAM" id="MobiDB-lite"/>
    </source>
</evidence>
<protein>
    <submittedName>
        <fullName evidence="2">Uncharacterized protein</fullName>
    </submittedName>
</protein>